<dbReference type="AlphaFoldDB" id="A0AAW0L1T3"/>
<name>A0AAW0L1T3_QUESU</name>
<comment type="caution">
    <text evidence="1">The sequence shown here is derived from an EMBL/GenBank/DDBJ whole genome shotgun (WGS) entry which is preliminary data.</text>
</comment>
<evidence type="ECO:0000313" key="2">
    <source>
        <dbReference type="Proteomes" id="UP000237347"/>
    </source>
</evidence>
<gene>
    <name evidence="1" type="ORF">CFP56_009154</name>
</gene>
<protein>
    <submittedName>
        <fullName evidence="1">Uncharacterized protein</fullName>
    </submittedName>
</protein>
<dbReference type="InterPro" id="IPR029058">
    <property type="entry name" value="AB_hydrolase_fold"/>
</dbReference>
<accession>A0AAW0L1T3</accession>
<reference evidence="1 2" key="1">
    <citation type="journal article" date="2018" name="Sci. Data">
        <title>The draft genome sequence of cork oak.</title>
        <authorList>
            <person name="Ramos A.M."/>
            <person name="Usie A."/>
            <person name="Barbosa P."/>
            <person name="Barros P.M."/>
            <person name="Capote T."/>
            <person name="Chaves I."/>
            <person name="Simoes F."/>
            <person name="Abreu I."/>
            <person name="Carrasquinho I."/>
            <person name="Faro C."/>
            <person name="Guimaraes J.B."/>
            <person name="Mendonca D."/>
            <person name="Nobrega F."/>
            <person name="Rodrigues L."/>
            <person name="Saibo N.J.M."/>
            <person name="Varela M.C."/>
            <person name="Egas C."/>
            <person name="Matos J."/>
            <person name="Miguel C.M."/>
            <person name="Oliveira M.M."/>
            <person name="Ricardo C.P."/>
            <person name="Goncalves S."/>
        </authorList>
    </citation>
    <scope>NUCLEOTIDE SEQUENCE [LARGE SCALE GENOMIC DNA]</scope>
    <source>
        <strain evidence="2">cv. HL8</strain>
    </source>
</reference>
<dbReference type="Proteomes" id="UP000237347">
    <property type="component" value="Unassembled WGS sequence"/>
</dbReference>
<dbReference type="SUPFAM" id="SSF53474">
    <property type="entry name" value="alpha/beta-Hydrolases"/>
    <property type="match status" value="1"/>
</dbReference>
<keyword evidence="2" id="KW-1185">Reference proteome</keyword>
<dbReference type="EMBL" id="PKMF04000168">
    <property type="protein sequence ID" value="KAK7845597.1"/>
    <property type="molecule type" value="Genomic_DNA"/>
</dbReference>
<organism evidence="1 2">
    <name type="scientific">Quercus suber</name>
    <name type="common">Cork oak</name>
    <dbReference type="NCBI Taxonomy" id="58331"/>
    <lineage>
        <taxon>Eukaryota</taxon>
        <taxon>Viridiplantae</taxon>
        <taxon>Streptophyta</taxon>
        <taxon>Embryophyta</taxon>
        <taxon>Tracheophyta</taxon>
        <taxon>Spermatophyta</taxon>
        <taxon>Magnoliopsida</taxon>
        <taxon>eudicotyledons</taxon>
        <taxon>Gunneridae</taxon>
        <taxon>Pentapetalae</taxon>
        <taxon>rosids</taxon>
        <taxon>fabids</taxon>
        <taxon>Fagales</taxon>
        <taxon>Fagaceae</taxon>
        <taxon>Quercus</taxon>
    </lineage>
</organism>
<evidence type="ECO:0000313" key="1">
    <source>
        <dbReference type="EMBL" id="KAK7845597.1"/>
    </source>
</evidence>
<proteinExistence type="predicted"/>
<sequence length="167" mass="18945">MFLQVQAKTPSLHFPRTFHSPPPVPASLSLHQNLKELESLLNSAQCQWVFIVFCFFRIDTKTKKPIFIDLVGSLIMFQDYLIDASESVGDGFSFSGDYFPVLFSFVPKGFGFSDKPQPGYGFDYTLGEYVSSLESLINELAIRFHLLSSHQEKLSNLILLNPPEWIS</sequence>